<evidence type="ECO:0000256" key="1">
    <source>
        <dbReference type="SAM" id="MobiDB-lite"/>
    </source>
</evidence>
<dbReference type="HOGENOM" id="CLU_764378_0_0_0"/>
<dbReference type="Proteomes" id="UP000001660">
    <property type="component" value="Chromosome"/>
</dbReference>
<accession>B3U4Q0</accession>
<proteinExistence type="predicted"/>
<feature type="chain" id="PRO_5010824426" evidence="2">
    <location>
        <begin position="28"/>
        <end position="362"/>
    </location>
</feature>
<sequence>MKTLDIRLQMLMCGCALFLGTATVAWAEAVPQPRSGDGLALGVVTGIVGTPVKLVTAIPAASRSLKVGDVVASGDELRVGAGEKLDLLWDHRAVLTLHEEARLNIHEPHHGQTEVRLQHGTVRIALSYNAGRMTDTLTLQTPLARVVSRGGILEATVLGGQRRSLFARLVNAPPVESLRVFEGQARVEPLTGEGPPFLLKTGSEVSLKEGAAHVVSEIQMDRRGLQPLAVREEHRGFPSPVMQQIVSAQVGVALDVEKRLQETPTAESEKDLPGTIVKGAVLSTSTGFPLVPGIQVSAAGNPTGGTSLPTSPSVAPPPGASPIQGAGTASLGPAQSGGLNSSGLLMRILNDVGKGTKGRGKK</sequence>
<feature type="signal peptide" evidence="2">
    <location>
        <begin position="1"/>
        <end position="27"/>
    </location>
</feature>
<gene>
    <name evidence="4" type="ORF">NIDE1469</name>
</gene>
<name>B3U4Q0_9BACT</name>
<dbReference type="KEGG" id="nde:NIDE1469"/>
<dbReference type="EMBL" id="FP929003">
    <property type="protein sequence ID" value="CBK41212.1"/>
    <property type="molecule type" value="Genomic_DNA"/>
</dbReference>
<evidence type="ECO:0000256" key="2">
    <source>
        <dbReference type="SAM" id="SignalP"/>
    </source>
</evidence>
<reference evidence="4 5" key="2">
    <citation type="journal article" date="2010" name="Proc. Natl. Acad. Sci. U.S.A.">
        <title>A Nitrospira metagenome illuminates the physiology and evolution of globally important nitrite-oxidizing bacteria.</title>
        <authorList>
            <person name="Lucker S."/>
            <person name="Wagner M."/>
            <person name="Maixner F."/>
            <person name="Pelletier E."/>
            <person name="Koch H."/>
            <person name="Vacherie B."/>
            <person name="Rattei T."/>
            <person name="Sinninghe Damste J."/>
            <person name="Spieck E."/>
            <person name="Le Paslier D."/>
            <person name="Daims H."/>
        </authorList>
    </citation>
    <scope>NUCLEOTIDE SEQUENCE [LARGE SCALE GENOMIC DNA]</scope>
</reference>
<dbReference type="OrthoDB" id="9827911at2"/>
<protein>
    <submittedName>
        <fullName evidence="3">Exported protein</fullName>
    </submittedName>
</protein>
<organism evidence="3">
    <name type="scientific">Nitrospira defluvii</name>
    <dbReference type="NCBI Taxonomy" id="330214"/>
    <lineage>
        <taxon>Bacteria</taxon>
        <taxon>Pseudomonadati</taxon>
        <taxon>Nitrospirota</taxon>
        <taxon>Nitrospiria</taxon>
        <taxon>Nitrospirales</taxon>
        <taxon>Nitrospiraceae</taxon>
        <taxon>Nitrospira</taxon>
    </lineage>
</organism>
<evidence type="ECO:0000313" key="3">
    <source>
        <dbReference type="EMBL" id="ACE75617.1"/>
    </source>
</evidence>
<reference evidence="3" key="1">
    <citation type="journal article" date="2008" name="Environ. Microbiol.">
        <title>Environmental genomics reveals a functional chlorite dismutase in the nitrite-oxidizing bacterium 'Candidatus Nitrospira defluvii'.</title>
        <authorList>
            <person name="Maixner F."/>
            <person name="Wagner M."/>
            <person name="Lucker S."/>
            <person name="Pelletier E."/>
            <person name="Schmitz-Esser S."/>
            <person name="Hace K."/>
            <person name="Spieck E."/>
            <person name="Konrat R."/>
            <person name="Le Paslier D."/>
            <person name="Daims H."/>
        </authorList>
    </citation>
    <scope>NUCLEOTIDE SEQUENCE</scope>
</reference>
<evidence type="ECO:0000313" key="4">
    <source>
        <dbReference type="EMBL" id="CBK41212.1"/>
    </source>
</evidence>
<keyword evidence="5" id="KW-1185">Reference proteome</keyword>
<evidence type="ECO:0000313" key="5">
    <source>
        <dbReference type="Proteomes" id="UP000001660"/>
    </source>
</evidence>
<dbReference type="EMBL" id="EU559167">
    <property type="protein sequence ID" value="ACE75617.1"/>
    <property type="molecule type" value="Genomic_DNA"/>
</dbReference>
<feature type="region of interest" description="Disordered" evidence="1">
    <location>
        <begin position="301"/>
        <end position="341"/>
    </location>
</feature>
<dbReference type="AlphaFoldDB" id="B3U4Q0"/>
<keyword evidence="2" id="KW-0732">Signal</keyword>
<reference evidence="4" key="3">
    <citation type="submission" date="2010-03" db="EMBL/GenBank/DDBJ databases">
        <authorList>
            <person name="Genoscope - CEA"/>
        </authorList>
    </citation>
    <scope>NUCLEOTIDE SEQUENCE</scope>
</reference>